<dbReference type="PANTHER" id="PTHR34391">
    <property type="entry name" value="UPF0658 GOLGI APPARATUS MEMBRANE PROTEIN C1952.10C-RELATED"/>
    <property type="match status" value="1"/>
</dbReference>
<feature type="compositionally biased region" description="Polar residues" evidence="1">
    <location>
        <begin position="76"/>
        <end position="88"/>
    </location>
</feature>
<evidence type="ECO:0000313" key="4">
    <source>
        <dbReference type="Proteomes" id="UP000827284"/>
    </source>
</evidence>
<keyword evidence="2" id="KW-0472">Membrane</keyword>
<evidence type="ECO:0000256" key="2">
    <source>
        <dbReference type="SAM" id="Phobius"/>
    </source>
</evidence>
<feature type="transmembrane region" description="Helical" evidence="2">
    <location>
        <begin position="239"/>
        <end position="258"/>
    </location>
</feature>
<proteinExistence type="predicted"/>
<keyword evidence="4" id="KW-1185">Reference proteome</keyword>
<gene>
    <name evidence="3" type="ORF">EMPS_05321</name>
</gene>
<feature type="transmembrane region" description="Helical" evidence="2">
    <location>
        <begin position="270"/>
        <end position="287"/>
    </location>
</feature>
<feature type="transmembrane region" description="Helical" evidence="2">
    <location>
        <begin position="463"/>
        <end position="489"/>
    </location>
</feature>
<reference evidence="3" key="1">
    <citation type="submission" date="2021-11" db="EMBL/GenBank/DDBJ databases">
        <authorList>
            <person name="Herlambang A."/>
            <person name="Guo Y."/>
            <person name="Takashima Y."/>
            <person name="Nishizawa T."/>
        </authorList>
    </citation>
    <scope>NUCLEOTIDE SEQUENCE</scope>
    <source>
        <strain evidence="3">E1425</strain>
    </source>
</reference>
<feature type="transmembrane region" description="Helical" evidence="2">
    <location>
        <begin position="307"/>
        <end position="340"/>
    </location>
</feature>
<feature type="transmembrane region" description="Helical" evidence="2">
    <location>
        <begin position="184"/>
        <end position="208"/>
    </location>
</feature>
<dbReference type="OrthoDB" id="2448307at2759"/>
<dbReference type="InterPro" id="IPR040410">
    <property type="entry name" value="UPF0658_Golgi"/>
</dbReference>
<name>A0A9P3HAT5_9FUNG</name>
<feature type="compositionally biased region" description="Low complexity" evidence="1">
    <location>
        <begin position="51"/>
        <end position="75"/>
    </location>
</feature>
<organism evidence="3 4">
    <name type="scientific">Entomortierella parvispora</name>
    <dbReference type="NCBI Taxonomy" id="205924"/>
    <lineage>
        <taxon>Eukaryota</taxon>
        <taxon>Fungi</taxon>
        <taxon>Fungi incertae sedis</taxon>
        <taxon>Mucoromycota</taxon>
        <taxon>Mortierellomycotina</taxon>
        <taxon>Mortierellomycetes</taxon>
        <taxon>Mortierellales</taxon>
        <taxon>Mortierellaceae</taxon>
        <taxon>Entomortierella</taxon>
    </lineage>
</organism>
<reference evidence="3" key="2">
    <citation type="journal article" date="2022" name="Microbiol. Resour. Announc.">
        <title>Whole-Genome Sequence of Entomortierella parvispora E1425, a Mucoromycotan Fungus Associated with Burkholderiaceae-Related Endosymbiotic Bacteria.</title>
        <authorList>
            <person name="Herlambang A."/>
            <person name="Guo Y."/>
            <person name="Takashima Y."/>
            <person name="Narisawa K."/>
            <person name="Ohta H."/>
            <person name="Nishizawa T."/>
        </authorList>
    </citation>
    <scope>NUCLEOTIDE SEQUENCE</scope>
    <source>
        <strain evidence="3">E1425</strain>
    </source>
</reference>
<feature type="transmembrane region" description="Helical" evidence="2">
    <location>
        <begin position="399"/>
        <end position="419"/>
    </location>
</feature>
<evidence type="ECO:0000256" key="1">
    <source>
        <dbReference type="SAM" id="MobiDB-lite"/>
    </source>
</evidence>
<feature type="compositionally biased region" description="Low complexity" evidence="1">
    <location>
        <begin position="27"/>
        <end position="40"/>
    </location>
</feature>
<dbReference type="GO" id="GO:0005794">
    <property type="term" value="C:Golgi apparatus"/>
    <property type="evidence" value="ECO:0007669"/>
    <property type="project" value="TreeGrafter"/>
</dbReference>
<keyword evidence="2" id="KW-1133">Transmembrane helix</keyword>
<dbReference type="AlphaFoldDB" id="A0A9P3HAT5"/>
<feature type="transmembrane region" description="Helical" evidence="2">
    <location>
        <begin position="426"/>
        <end position="443"/>
    </location>
</feature>
<feature type="transmembrane region" description="Helical" evidence="2">
    <location>
        <begin position="366"/>
        <end position="387"/>
    </location>
</feature>
<evidence type="ECO:0000313" key="3">
    <source>
        <dbReference type="EMBL" id="GJJ72963.1"/>
    </source>
</evidence>
<accession>A0A9P3HAT5</accession>
<protein>
    <submittedName>
        <fullName evidence="3">Uncharacterized protein</fullName>
    </submittedName>
</protein>
<dbReference type="EMBL" id="BQFW01000007">
    <property type="protein sequence ID" value="GJJ72963.1"/>
    <property type="molecule type" value="Genomic_DNA"/>
</dbReference>
<sequence length="519" mass="58569">MQDNTSEHSQVAFAGPVPGHALTAMTHYNNSNDNNNPSLDHPLHQDNTSRYPSSPSQQQPSYNDYYSNYGDSSPSTTGNSNQQAYHQPTPQQLEQLQLQKQHQLRIQEQMAAADSIRSDQHRVARPTAAGAFQDPRTPAETKPANFYAYPPQPNAPASEDQEQAPFKSRLTRLVQFPCSSNGKALMLVIALEALLVIVVQTVIVVKYFKALRDSPVVDFDVPTNTSPPYLDTDNSSRAIPAYLIVFVFAQLFQFVLAWDAVRAQNTIEMIGIVIFNLCCFAYSIFEISQTRTSLNSSVRFFYSPEDVAALISTLTGLLIAVVAIIGLSQCIVTWLAYQLFQEFGWKIYKKIGADPNTKKMYRAYQIYLVLIKVDLFFFVGFSIQFIYLTLTNRADPEYWLTIVVLPITILLLYIAVYAVRHESRRWMSFFIAAMLCGVAYFVFKVVRMYVGDKVDRYVDIRKFLTLFAALCLVTILITIANAAVCYRNFGKGLKMHLMKDNRDSQNATSTNGGRVLEID</sequence>
<feature type="region of interest" description="Disordered" evidence="1">
    <location>
        <begin position="1"/>
        <end position="88"/>
    </location>
</feature>
<dbReference type="Proteomes" id="UP000827284">
    <property type="component" value="Unassembled WGS sequence"/>
</dbReference>
<dbReference type="PANTHER" id="PTHR34391:SF1">
    <property type="entry name" value="UPF0658 GOLGI APPARATUS MEMBRANE PROTEIN C1952.10C-RELATED"/>
    <property type="match status" value="1"/>
</dbReference>
<comment type="caution">
    <text evidence="3">The sequence shown here is derived from an EMBL/GenBank/DDBJ whole genome shotgun (WGS) entry which is preliminary data.</text>
</comment>
<keyword evidence="2" id="KW-0812">Transmembrane</keyword>